<dbReference type="Proteomes" id="UP000234560">
    <property type="component" value="Chromosome"/>
</dbReference>
<reference evidence="2" key="2">
    <citation type="submission" date="2023-10" db="EMBL/GenBank/DDBJ databases">
        <authorList>
            <person name="Choi B."/>
        </authorList>
    </citation>
    <scope>NUCLEOTIDE SEQUENCE</scope>
    <source>
        <strain evidence="2">UMB0763</strain>
    </source>
</reference>
<keyword evidence="1" id="KW-0812">Transmembrane</keyword>
<name>A0AAF0YRB4_9CORY</name>
<evidence type="ECO:0000256" key="1">
    <source>
        <dbReference type="SAM" id="Phobius"/>
    </source>
</evidence>
<proteinExistence type="predicted"/>
<gene>
    <name evidence="2" type="ORF">CYJ47_12335</name>
</gene>
<evidence type="ECO:0000313" key="3">
    <source>
        <dbReference type="Proteomes" id="UP000234560"/>
    </source>
</evidence>
<organism evidence="2 3">
    <name type="scientific">Corynebacterium pyruviciproducens</name>
    <dbReference type="NCBI Taxonomy" id="598660"/>
    <lineage>
        <taxon>Bacteria</taxon>
        <taxon>Bacillati</taxon>
        <taxon>Actinomycetota</taxon>
        <taxon>Actinomycetes</taxon>
        <taxon>Mycobacteriales</taxon>
        <taxon>Corynebacteriaceae</taxon>
        <taxon>Corynebacterium</taxon>
    </lineage>
</organism>
<feature type="transmembrane region" description="Helical" evidence="1">
    <location>
        <begin position="9"/>
        <end position="32"/>
    </location>
</feature>
<dbReference type="EMBL" id="CP136958">
    <property type="protein sequence ID" value="WOT02020.1"/>
    <property type="molecule type" value="Genomic_DNA"/>
</dbReference>
<protein>
    <submittedName>
        <fullName evidence="2">Uncharacterized protein</fullName>
    </submittedName>
</protein>
<keyword evidence="1" id="KW-0472">Membrane</keyword>
<keyword evidence="1" id="KW-1133">Transmembrane helix</keyword>
<reference evidence="2" key="1">
    <citation type="submission" date="2017-12" db="EMBL/GenBank/DDBJ databases">
        <authorList>
            <person name="Thomas-White K."/>
            <person name="Wolfe A.J."/>
        </authorList>
    </citation>
    <scope>NUCLEOTIDE SEQUENCE</scope>
    <source>
        <strain evidence="2">UMB0763</strain>
    </source>
</reference>
<dbReference type="RefSeq" id="WP_101678183.1">
    <property type="nucleotide sequence ID" value="NZ_CP136958.1"/>
</dbReference>
<accession>A0AAF0YRB4</accession>
<dbReference type="AlphaFoldDB" id="A0AAF0YRB4"/>
<sequence length="268" mass="28970">MASSKQSPAVYGLIGAIVVLVVAVAVLMFFLLRSPDTTTTATVTETTTSVPEETTAEATTAAAAATPTTEEKCGTLARNATSGMTDPVQKYCDGEWMYAVQGQSDRYSAYRWDNDHWAQYLTHRDAGNSFWCYDRSQLVADGVPADMIKVMALCEYGDPTRDPARGEFAWMGPGVTCDGRWILIVESVFVGPGEAAPLVIGDAIDRWPRAYSTPGSACSSMRPTYEGKEVWAIYYDAGHSVDEVCALKAKYGGNARSMNNVGDFSDPC</sequence>
<evidence type="ECO:0000313" key="2">
    <source>
        <dbReference type="EMBL" id="WOT02020.1"/>
    </source>
</evidence>
<dbReference type="KEGG" id="cpyr:CYJ47_12335"/>